<protein>
    <submittedName>
        <fullName evidence="1">Uncharacterized protein</fullName>
    </submittedName>
</protein>
<accession>A0A5B7GSK1</accession>
<dbReference type="EMBL" id="VSRR010017252">
    <property type="protein sequence ID" value="MPC60167.1"/>
    <property type="molecule type" value="Genomic_DNA"/>
</dbReference>
<dbReference type="AlphaFoldDB" id="A0A5B7GSK1"/>
<comment type="caution">
    <text evidence="1">The sequence shown here is derived from an EMBL/GenBank/DDBJ whole genome shotgun (WGS) entry which is preliminary data.</text>
</comment>
<evidence type="ECO:0000313" key="1">
    <source>
        <dbReference type="EMBL" id="MPC60167.1"/>
    </source>
</evidence>
<keyword evidence="2" id="KW-1185">Reference proteome</keyword>
<reference evidence="1 2" key="1">
    <citation type="submission" date="2019-05" db="EMBL/GenBank/DDBJ databases">
        <title>Another draft genome of Portunus trituberculatus and its Hox gene families provides insights of decapod evolution.</title>
        <authorList>
            <person name="Jeong J.-H."/>
            <person name="Song I."/>
            <person name="Kim S."/>
            <person name="Choi T."/>
            <person name="Kim D."/>
            <person name="Ryu S."/>
            <person name="Kim W."/>
        </authorList>
    </citation>
    <scope>NUCLEOTIDE SEQUENCE [LARGE SCALE GENOMIC DNA]</scope>
    <source>
        <tissue evidence="1">Muscle</tissue>
    </source>
</reference>
<name>A0A5B7GSK1_PORTR</name>
<evidence type="ECO:0000313" key="2">
    <source>
        <dbReference type="Proteomes" id="UP000324222"/>
    </source>
</evidence>
<dbReference type="Proteomes" id="UP000324222">
    <property type="component" value="Unassembled WGS sequence"/>
</dbReference>
<sequence length="89" mass="9628">MVGLKQLGIPEAKPDKHLCYLPPQAMATAARSTVSRTPIIFPLVNRALALKSLAISFLKDPHHPGSSCECLSLLHLAKVSEGYFSSPEM</sequence>
<proteinExistence type="predicted"/>
<organism evidence="1 2">
    <name type="scientific">Portunus trituberculatus</name>
    <name type="common">Swimming crab</name>
    <name type="synonym">Neptunus trituberculatus</name>
    <dbReference type="NCBI Taxonomy" id="210409"/>
    <lineage>
        <taxon>Eukaryota</taxon>
        <taxon>Metazoa</taxon>
        <taxon>Ecdysozoa</taxon>
        <taxon>Arthropoda</taxon>
        <taxon>Crustacea</taxon>
        <taxon>Multicrustacea</taxon>
        <taxon>Malacostraca</taxon>
        <taxon>Eumalacostraca</taxon>
        <taxon>Eucarida</taxon>
        <taxon>Decapoda</taxon>
        <taxon>Pleocyemata</taxon>
        <taxon>Brachyura</taxon>
        <taxon>Eubrachyura</taxon>
        <taxon>Portunoidea</taxon>
        <taxon>Portunidae</taxon>
        <taxon>Portuninae</taxon>
        <taxon>Portunus</taxon>
    </lineage>
</organism>
<gene>
    <name evidence="1" type="ORF">E2C01_054205</name>
</gene>